<organism evidence="1 2">
    <name type="scientific">Brachionus plicatilis</name>
    <name type="common">Marine rotifer</name>
    <name type="synonym">Brachionus muelleri</name>
    <dbReference type="NCBI Taxonomy" id="10195"/>
    <lineage>
        <taxon>Eukaryota</taxon>
        <taxon>Metazoa</taxon>
        <taxon>Spiralia</taxon>
        <taxon>Gnathifera</taxon>
        <taxon>Rotifera</taxon>
        <taxon>Eurotatoria</taxon>
        <taxon>Monogononta</taxon>
        <taxon>Pseudotrocha</taxon>
        <taxon>Ploima</taxon>
        <taxon>Brachionidae</taxon>
        <taxon>Brachionus</taxon>
    </lineage>
</organism>
<reference evidence="1 2" key="1">
    <citation type="journal article" date="2018" name="Sci. Rep.">
        <title>Genomic signatures of local adaptation to the degree of environmental predictability in rotifers.</title>
        <authorList>
            <person name="Franch-Gras L."/>
            <person name="Hahn C."/>
            <person name="Garcia-Roger E.M."/>
            <person name="Carmona M.J."/>
            <person name="Serra M."/>
            <person name="Gomez A."/>
        </authorList>
    </citation>
    <scope>NUCLEOTIDE SEQUENCE [LARGE SCALE GENOMIC DNA]</scope>
    <source>
        <strain evidence="1">HYR1</strain>
    </source>
</reference>
<evidence type="ECO:0000313" key="1">
    <source>
        <dbReference type="EMBL" id="RNA15181.1"/>
    </source>
</evidence>
<dbReference type="AlphaFoldDB" id="A0A3M7QVP5"/>
<sequence length="59" mass="6899">MYLNTKFFAFLFVKIIWKIEQNLKQTNPVFFLFSESIKKSGDTVFLDADSESDIQNGML</sequence>
<gene>
    <name evidence="1" type="ORF">BpHYR1_031932</name>
</gene>
<dbReference type="EMBL" id="REGN01005021">
    <property type="protein sequence ID" value="RNA15181.1"/>
    <property type="molecule type" value="Genomic_DNA"/>
</dbReference>
<comment type="caution">
    <text evidence="1">The sequence shown here is derived from an EMBL/GenBank/DDBJ whole genome shotgun (WGS) entry which is preliminary data.</text>
</comment>
<protein>
    <submittedName>
        <fullName evidence="1">Uncharacterized protein</fullName>
    </submittedName>
</protein>
<keyword evidence="2" id="KW-1185">Reference proteome</keyword>
<accession>A0A3M7QVP5</accession>
<dbReference type="Proteomes" id="UP000276133">
    <property type="component" value="Unassembled WGS sequence"/>
</dbReference>
<evidence type="ECO:0000313" key="2">
    <source>
        <dbReference type="Proteomes" id="UP000276133"/>
    </source>
</evidence>
<name>A0A3M7QVP5_BRAPC</name>
<proteinExistence type="predicted"/>